<dbReference type="Pfam" id="PF02561">
    <property type="entry name" value="FliS"/>
    <property type="match status" value="1"/>
</dbReference>
<dbReference type="PANTHER" id="PTHR34773">
    <property type="entry name" value="FLAGELLAR SECRETION CHAPERONE FLIS"/>
    <property type="match status" value="1"/>
</dbReference>
<dbReference type="InterPro" id="IPR036584">
    <property type="entry name" value="FliS_sf"/>
</dbReference>
<name>A0A7X2ZDZ2_9BACL</name>
<keyword evidence="7" id="KW-0282">Flagellum</keyword>
<dbReference type="GO" id="GO:0005829">
    <property type="term" value="C:cytosol"/>
    <property type="evidence" value="ECO:0007669"/>
    <property type="project" value="UniProtKB-SubCell"/>
</dbReference>
<keyword evidence="8" id="KW-1185">Reference proteome</keyword>
<dbReference type="SUPFAM" id="SSF101116">
    <property type="entry name" value="Flagellar export chaperone FliS"/>
    <property type="match status" value="1"/>
</dbReference>
<keyword evidence="7" id="KW-0969">Cilium</keyword>
<sequence>MIPAQNKYLATAVQTATPAQLLIMLYDGAIRFCRLGIQGIKQRKFDDVNYNLCKAQEILRELAMTANPNMEISENLVKLYDYFVFRLIEANTKKVAEPAEEVLGYLVELKETWVQAAKLASAQAAGITHG</sequence>
<keyword evidence="5" id="KW-0143">Chaperone</keyword>
<evidence type="ECO:0000256" key="1">
    <source>
        <dbReference type="ARBA" id="ARBA00004514"/>
    </source>
</evidence>
<evidence type="ECO:0000313" key="8">
    <source>
        <dbReference type="Proteomes" id="UP000450917"/>
    </source>
</evidence>
<keyword evidence="7" id="KW-0966">Cell projection</keyword>
<dbReference type="GO" id="GO:0044780">
    <property type="term" value="P:bacterial-type flagellum assembly"/>
    <property type="evidence" value="ECO:0007669"/>
    <property type="project" value="InterPro"/>
</dbReference>
<dbReference type="InterPro" id="IPR003713">
    <property type="entry name" value="FliS"/>
</dbReference>
<dbReference type="PANTHER" id="PTHR34773:SF1">
    <property type="entry name" value="FLAGELLAR SECRETION CHAPERONE FLIS"/>
    <property type="match status" value="1"/>
</dbReference>
<evidence type="ECO:0000313" key="7">
    <source>
        <dbReference type="EMBL" id="MUG72503.1"/>
    </source>
</evidence>
<reference evidence="7 8" key="1">
    <citation type="submission" date="2019-11" db="EMBL/GenBank/DDBJ databases">
        <title>Draft genome sequences of five Paenibacillus species of dairy origin.</title>
        <authorList>
            <person name="Olajide A.M."/>
            <person name="Chen S."/>
            <person name="Lapointe G."/>
        </authorList>
    </citation>
    <scope>NUCLEOTIDE SEQUENCE [LARGE SCALE GENOMIC DNA]</scope>
    <source>
        <strain evidence="7 8">2CS3</strain>
    </source>
</reference>
<dbReference type="CDD" id="cd16098">
    <property type="entry name" value="FliS"/>
    <property type="match status" value="1"/>
</dbReference>
<evidence type="ECO:0000256" key="6">
    <source>
        <dbReference type="PIRNR" id="PIRNR039090"/>
    </source>
</evidence>
<protein>
    <recommendedName>
        <fullName evidence="6">Flagellar secretion chaperone FliS</fullName>
    </recommendedName>
</protein>
<dbReference type="EMBL" id="WNZX01000015">
    <property type="protein sequence ID" value="MUG72503.1"/>
    <property type="molecule type" value="Genomic_DNA"/>
</dbReference>
<dbReference type="RefSeq" id="WP_127610384.1">
    <property type="nucleotide sequence ID" value="NZ_JARTHJ010000070.1"/>
</dbReference>
<comment type="caution">
    <text evidence="7">The sequence shown here is derived from an EMBL/GenBank/DDBJ whole genome shotgun (WGS) entry which is preliminary data.</text>
</comment>
<evidence type="ECO:0000256" key="3">
    <source>
        <dbReference type="ARBA" id="ARBA00022490"/>
    </source>
</evidence>
<gene>
    <name evidence="7" type="primary">fliS</name>
    <name evidence="7" type="ORF">GNP93_17685</name>
</gene>
<dbReference type="GO" id="GO:0071973">
    <property type="term" value="P:bacterial-type flagellum-dependent cell motility"/>
    <property type="evidence" value="ECO:0007669"/>
    <property type="project" value="TreeGrafter"/>
</dbReference>
<dbReference type="Gene3D" id="1.20.120.340">
    <property type="entry name" value="Flagellar protein FliS"/>
    <property type="match status" value="1"/>
</dbReference>
<organism evidence="7 8">
    <name type="scientific">Paenibacillus validus</name>
    <dbReference type="NCBI Taxonomy" id="44253"/>
    <lineage>
        <taxon>Bacteria</taxon>
        <taxon>Bacillati</taxon>
        <taxon>Bacillota</taxon>
        <taxon>Bacilli</taxon>
        <taxon>Bacillales</taxon>
        <taxon>Paenibacillaceae</taxon>
        <taxon>Paenibacillus</taxon>
    </lineage>
</organism>
<keyword evidence="3 6" id="KW-0963">Cytoplasm</keyword>
<dbReference type="AlphaFoldDB" id="A0A7X2ZDZ2"/>
<accession>A0A7X2ZDZ2</accession>
<evidence type="ECO:0000256" key="2">
    <source>
        <dbReference type="ARBA" id="ARBA00008787"/>
    </source>
</evidence>
<evidence type="ECO:0000256" key="4">
    <source>
        <dbReference type="ARBA" id="ARBA00022795"/>
    </source>
</evidence>
<dbReference type="PIRSF" id="PIRSF039090">
    <property type="entry name" value="Flis"/>
    <property type="match status" value="1"/>
</dbReference>
<proteinExistence type="inferred from homology"/>
<keyword evidence="4 6" id="KW-1005">Bacterial flagellum biogenesis</keyword>
<dbReference type="Proteomes" id="UP000450917">
    <property type="component" value="Unassembled WGS sequence"/>
</dbReference>
<dbReference type="NCBIfam" id="TIGR00208">
    <property type="entry name" value="fliS"/>
    <property type="match status" value="1"/>
</dbReference>
<evidence type="ECO:0000256" key="5">
    <source>
        <dbReference type="ARBA" id="ARBA00023186"/>
    </source>
</evidence>
<comment type="similarity">
    <text evidence="2 6">Belongs to the FliS family.</text>
</comment>
<comment type="subcellular location">
    <subcellularLocation>
        <location evidence="1 6">Cytoplasm</location>
        <location evidence="1 6">Cytosol</location>
    </subcellularLocation>
</comment>